<keyword evidence="3" id="KW-1185">Reference proteome</keyword>
<dbReference type="RefSeq" id="WP_212689338.1">
    <property type="nucleotide sequence ID" value="NZ_JAGSPN010000018.1"/>
</dbReference>
<comment type="caution">
    <text evidence="2">The sequence shown here is derived from an EMBL/GenBank/DDBJ whole genome shotgun (WGS) entry which is preliminary data.</text>
</comment>
<accession>A0A941DMS9</accession>
<feature type="region of interest" description="Disordered" evidence="1">
    <location>
        <begin position="1"/>
        <end position="21"/>
    </location>
</feature>
<protein>
    <submittedName>
        <fullName evidence="2">Uncharacterized protein</fullName>
    </submittedName>
</protein>
<dbReference type="AlphaFoldDB" id="A0A941DMS9"/>
<reference evidence="2" key="1">
    <citation type="submission" date="2021-04" db="EMBL/GenBank/DDBJ databases">
        <title>novel species isolated from subtropical streams in China.</title>
        <authorList>
            <person name="Lu H."/>
        </authorList>
    </citation>
    <scope>NUCLEOTIDE SEQUENCE</scope>
    <source>
        <strain evidence="2">LFS511W</strain>
    </source>
</reference>
<dbReference type="Proteomes" id="UP000680067">
    <property type="component" value="Unassembled WGS sequence"/>
</dbReference>
<organism evidence="2 3">
    <name type="scientific">Undibacterium luofuense</name>
    <dbReference type="NCBI Taxonomy" id="2828733"/>
    <lineage>
        <taxon>Bacteria</taxon>
        <taxon>Pseudomonadati</taxon>
        <taxon>Pseudomonadota</taxon>
        <taxon>Betaproteobacteria</taxon>
        <taxon>Burkholderiales</taxon>
        <taxon>Oxalobacteraceae</taxon>
        <taxon>Undibacterium</taxon>
    </lineage>
</organism>
<name>A0A941DMS9_9BURK</name>
<sequence>MEEDEDIKKQAATAERCGSGGKFRKGAIVGEAANFCSRAPLPAKPAYGQRTQATPPRNLAKAPFHHPFIAFCIISVYAAQVRFQ</sequence>
<evidence type="ECO:0000313" key="3">
    <source>
        <dbReference type="Proteomes" id="UP000680067"/>
    </source>
</evidence>
<evidence type="ECO:0000313" key="2">
    <source>
        <dbReference type="EMBL" id="MBR7784067.1"/>
    </source>
</evidence>
<proteinExistence type="predicted"/>
<dbReference type="EMBL" id="JAGSPN010000018">
    <property type="protein sequence ID" value="MBR7784067.1"/>
    <property type="molecule type" value="Genomic_DNA"/>
</dbReference>
<evidence type="ECO:0000256" key="1">
    <source>
        <dbReference type="SAM" id="MobiDB-lite"/>
    </source>
</evidence>
<gene>
    <name evidence="2" type="ORF">KDM89_18120</name>
</gene>